<dbReference type="Proteomes" id="UP000264353">
    <property type="component" value="Chromosome A3"/>
</dbReference>
<sequence>MVMIRIFRGLEFQIWALHPVVEDTTLGCLTDEDKTIILADFSEVL</sequence>
<name>A0A398A9L4_BRACM</name>
<evidence type="ECO:0000313" key="1">
    <source>
        <dbReference type="EMBL" id="RID71943.1"/>
    </source>
</evidence>
<evidence type="ECO:0000313" key="2">
    <source>
        <dbReference type="Proteomes" id="UP000264353"/>
    </source>
</evidence>
<gene>
    <name evidence="1" type="ORF">BRARA_C03856</name>
</gene>
<accession>A0A398A9L4</accession>
<organism evidence="1 2">
    <name type="scientific">Brassica campestris</name>
    <name type="common">Field mustard</name>
    <dbReference type="NCBI Taxonomy" id="3711"/>
    <lineage>
        <taxon>Eukaryota</taxon>
        <taxon>Viridiplantae</taxon>
        <taxon>Streptophyta</taxon>
        <taxon>Embryophyta</taxon>
        <taxon>Tracheophyta</taxon>
        <taxon>Spermatophyta</taxon>
        <taxon>Magnoliopsida</taxon>
        <taxon>eudicotyledons</taxon>
        <taxon>Gunneridae</taxon>
        <taxon>Pentapetalae</taxon>
        <taxon>rosids</taxon>
        <taxon>malvids</taxon>
        <taxon>Brassicales</taxon>
        <taxon>Brassicaceae</taxon>
        <taxon>Brassiceae</taxon>
        <taxon>Brassica</taxon>
    </lineage>
</organism>
<reference evidence="1 2" key="1">
    <citation type="submission" date="2018-06" db="EMBL/GenBank/DDBJ databases">
        <title>WGS assembly of Brassica rapa FPsc.</title>
        <authorList>
            <person name="Bowman J."/>
            <person name="Kohchi T."/>
            <person name="Yamato K."/>
            <person name="Jenkins J."/>
            <person name="Shu S."/>
            <person name="Ishizaki K."/>
            <person name="Yamaoka S."/>
            <person name="Nishihama R."/>
            <person name="Nakamura Y."/>
            <person name="Berger F."/>
            <person name="Adam C."/>
            <person name="Aki S."/>
            <person name="Althoff F."/>
            <person name="Araki T."/>
            <person name="Arteaga-Vazquez M."/>
            <person name="Balasubrmanian S."/>
            <person name="Bauer D."/>
            <person name="Boehm C."/>
            <person name="Briginshaw L."/>
            <person name="Caballero-Perez J."/>
            <person name="Catarino B."/>
            <person name="Chen F."/>
            <person name="Chiyoda S."/>
            <person name="Chovatia M."/>
            <person name="Davies K."/>
            <person name="Delmans M."/>
            <person name="Demura T."/>
            <person name="Dierschke T."/>
            <person name="Dolan L."/>
            <person name="Dorantes-Acosta A."/>
            <person name="Eklund D."/>
            <person name="Florent S."/>
            <person name="Flores-Sandoval E."/>
            <person name="Fujiyama A."/>
            <person name="Fukuzawa H."/>
            <person name="Galik B."/>
            <person name="Grimanelli D."/>
            <person name="Grimwood J."/>
            <person name="Grossniklaus U."/>
            <person name="Hamada T."/>
            <person name="Haseloff J."/>
            <person name="Hetherington A."/>
            <person name="Higo A."/>
            <person name="Hirakawa Y."/>
            <person name="Hundley H."/>
            <person name="Ikeda Y."/>
            <person name="Inoue K."/>
            <person name="Inoue S."/>
            <person name="Ishida S."/>
            <person name="Jia Q."/>
            <person name="Kakita M."/>
            <person name="Kanazawa T."/>
            <person name="Kawai Y."/>
            <person name="Kawashima T."/>
            <person name="Kennedy M."/>
            <person name="Kinose K."/>
            <person name="Kinoshita T."/>
            <person name="Kohara Y."/>
            <person name="Koide E."/>
            <person name="Komatsu K."/>
            <person name="Kopischke S."/>
            <person name="Kubo M."/>
            <person name="Kyozuka J."/>
            <person name="Lagercrantz U."/>
            <person name="Lin S."/>
            <person name="Lindquist E."/>
            <person name="Lipzen A."/>
            <person name="Lu C."/>
            <person name="Luna E."/>
            <person name="Martienssen R."/>
            <person name="Minamino N."/>
            <person name="Mizutani M."/>
            <person name="Mizutani M."/>
            <person name="Mochizuki N."/>
            <person name="Monte I."/>
            <person name="Mosher R."/>
            <person name="Nagasaki H."/>
            <person name="Nakagami H."/>
            <person name="Naramoto S."/>
            <person name="Nishitani K."/>
            <person name="Ohtani M."/>
            <person name="Okamoto T."/>
            <person name="Okumura M."/>
            <person name="Phillips J."/>
            <person name="Pollak B."/>
            <person name="Reinders A."/>
            <person name="Roevekamp M."/>
            <person name="Sano R."/>
            <person name="Sawa S."/>
            <person name="Schmid M."/>
            <person name="Shirakawa M."/>
            <person name="Solano R."/>
            <person name="Spunde A."/>
            <person name="Suetsugu N."/>
            <person name="Sugano S."/>
            <person name="Sugiyama A."/>
            <person name="Sun R."/>
            <person name="Suzuki Y."/>
            <person name="Takenaka M."/>
            <person name="Takezawa D."/>
            <person name="Tomogane H."/>
            <person name="Tsuzuki M."/>
            <person name="Ueda T."/>
            <person name="Umeda M."/>
            <person name="Ward J."/>
            <person name="Watanabe Y."/>
            <person name="Yazaki K."/>
            <person name="Yokoyama R."/>
            <person name="Yoshitake Y."/>
            <person name="Yotsui I."/>
            <person name="Zachgo S."/>
            <person name="Schmutz J."/>
        </authorList>
    </citation>
    <scope>NUCLEOTIDE SEQUENCE [LARGE SCALE GENOMIC DNA]</scope>
    <source>
        <strain evidence="2">cv. B-3</strain>
    </source>
</reference>
<proteinExistence type="predicted"/>
<protein>
    <submittedName>
        <fullName evidence="1">Uncharacterized protein</fullName>
    </submittedName>
</protein>
<dbReference type="AlphaFoldDB" id="A0A398A9L4"/>
<dbReference type="EMBL" id="CM010630">
    <property type="protein sequence ID" value="RID71943.1"/>
    <property type="molecule type" value="Genomic_DNA"/>
</dbReference>